<dbReference type="PANTHER" id="PTHR42776">
    <property type="entry name" value="SERINE PEPTIDASE S9 FAMILY MEMBER"/>
    <property type="match status" value="1"/>
</dbReference>
<evidence type="ECO:0000313" key="4">
    <source>
        <dbReference type="EMBL" id="WFL78618.1"/>
    </source>
</evidence>
<feature type="signal peptide" evidence="2">
    <location>
        <begin position="1"/>
        <end position="24"/>
    </location>
</feature>
<dbReference type="Gene3D" id="3.40.50.1820">
    <property type="entry name" value="alpha/beta hydrolase"/>
    <property type="match status" value="1"/>
</dbReference>
<dbReference type="PANTHER" id="PTHR42776:SF27">
    <property type="entry name" value="DIPEPTIDYL PEPTIDASE FAMILY MEMBER 6"/>
    <property type="match status" value="1"/>
</dbReference>
<dbReference type="GO" id="GO:0016787">
    <property type="term" value="F:hydrolase activity"/>
    <property type="evidence" value="ECO:0007669"/>
    <property type="project" value="UniProtKB-KW"/>
</dbReference>
<name>A0ABY8FXA1_9SPHN</name>
<dbReference type="Pfam" id="PF00326">
    <property type="entry name" value="Peptidase_S9"/>
    <property type="match status" value="1"/>
</dbReference>
<dbReference type="EC" id="3.4.-.-" evidence="4"/>
<reference evidence="4 5" key="1">
    <citation type="submission" date="2023-03" db="EMBL/GenBank/DDBJ databases">
        <title>Altererythrobacter sp. CAU 1644 isolated from sand.</title>
        <authorList>
            <person name="Kim W."/>
        </authorList>
    </citation>
    <scope>NUCLEOTIDE SEQUENCE [LARGE SCALE GENOMIC DNA]</scope>
    <source>
        <strain evidence="4 5">CAU 1644</strain>
    </source>
</reference>
<evidence type="ECO:0000256" key="1">
    <source>
        <dbReference type="ARBA" id="ARBA00022801"/>
    </source>
</evidence>
<dbReference type="InterPro" id="IPR029058">
    <property type="entry name" value="AB_hydrolase_fold"/>
</dbReference>
<evidence type="ECO:0000259" key="3">
    <source>
        <dbReference type="Pfam" id="PF00326"/>
    </source>
</evidence>
<keyword evidence="2" id="KW-0732">Signal</keyword>
<keyword evidence="5" id="KW-1185">Reference proteome</keyword>
<sequence>MKIRVALRQAMLAVTLALGAPLMAQDGGVPPLSAYGELTAIEDMVLSPSGERIAMLGTFGGKRMLVVADRQMKNLGNFTIGDSKVRGFDFVTEDLLMVHSSATGRLGPGFTQDKFEFYQAFLFSIDGRKTDQVFGGKADLVKATFGYYGTRLIEGRPHAYFGALEMKQRIGSRLEYEFDHGRPALYEVDLVSNGARRIAPSPPEGKDRDWLVGSDGTVLATLDNDENSGAWTLTSRGNVIAKGQSKTGGAWLISIGRGGKSVIYGTLDDATDSVSWYEVPTDGSSAPAEVFADEDVARIYTDGETGELIGYRKQGSDLAPVFFEESRSTRAKKIRRAFAGLNSSLVDWTSDFDHVLVRTDGNGDSGSYFNVDLAALKADPVGWERPAVAAAHVGQISTVSYTAGDGLELDGILTLPPGRQASDLPLVMLPHGGPHSQDTEGFDWWAQAFASRGYAVFQPNFRGSTNRDEAFVQAGYGEWGRKMQTDLSDGLAALAAKGVIDPKRVCIVGASYGGYAALAGVTLQQDLYRCAVSVAGVSDVSLMSRIENRDGAKVRRRSLERQLGPKERYKEISPRGHAAKADAPILLIHGRNDTVVDYDQSRKMADALKDAGKPYEFVELKGEDHWLSLGETRLAMLKAAVAFVEKHNPPN</sequence>
<gene>
    <name evidence="4" type="ORF">P7228_06025</name>
</gene>
<organism evidence="4 5">
    <name type="scientific">Altererythrobacter arenosus</name>
    <dbReference type="NCBI Taxonomy" id="3032592"/>
    <lineage>
        <taxon>Bacteria</taxon>
        <taxon>Pseudomonadati</taxon>
        <taxon>Pseudomonadota</taxon>
        <taxon>Alphaproteobacteria</taxon>
        <taxon>Sphingomonadales</taxon>
        <taxon>Erythrobacteraceae</taxon>
        <taxon>Altererythrobacter</taxon>
    </lineage>
</organism>
<dbReference type="InterPro" id="IPR001375">
    <property type="entry name" value="Peptidase_S9_cat"/>
</dbReference>
<dbReference type="EMBL" id="CP121106">
    <property type="protein sequence ID" value="WFL78618.1"/>
    <property type="molecule type" value="Genomic_DNA"/>
</dbReference>
<protein>
    <submittedName>
        <fullName evidence="4">S9 family peptidase</fullName>
        <ecNumber evidence="4">3.4.-.-</ecNumber>
    </submittedName>
</protein>
<accession>A0ABY8FXA1</accession>
<dbReference type="SUPFAM" id="SSF53474">
    <property type="entry name" value="alpha/beta-Hydrolases"/>
    <property type="match status" value="1"/>
</dbReference>
<feature type="domain" description="Peptidase S9 prolyl oligopeptidase catalytic" evidence="3">
    <location>
        <begin position="442"/>
        <end position="647"/>
    </location>
</feature>
<evidence type="ECO:0000256" key="2">
    <source>
        <dbReference type="SAM" id="SignalP"/>
    </source>
</evidence>
<feature type="chain" id="PRO_5047430822" evidence="2">
    <location>
        <begin position="25"/>
        <end position="651"/>
    </location>
</feature>
<proteinExistence type="predicted"/>
<dbReference type="RefSeq" id="WP_278017308.1">
    <property type="nucleotide sequence ID" value="NZ_CP121106.1"/>
</dbReference>
<dbReference type="Proteomes" id="UP001215827">
    <property type="component" value="Chromosome"/>
</dbReference>
<evidence type="ECO:0000313" key="5">
    <source>
        <dbReference type="Proteomes" id="UP001215827"/>
    </source>
</evidence>
<keyword evidence="1 4" id="KW-0378">Hydrolase</keyword>